<feature type="domain" description="Glycosyltransferase 2-like" evidence="1">
    <location>
        <begin position="9"/>
        <end position="173"/>
    </location>
</feature>
<dbReference type="PANTHER" id="PTHR43685:SF2">
    <property type="entry name" value="GLYCOSYLTRANSFERASE 2-LIKE DOMAIN-CONTAINING PROTEIN"/>
    <property type="match status" value="1"/>
</dbReference>
<keyword evidence="3" id="KW-1185">Reference proteome</keyword>
<dbReference type="Proteomes" id="UP000604661">
    <property type="component" value="Unassembled WGS sequence"/>
</dbReference>
<dbReference type="Pfam" id="PF00535">
    <property type="entry name" value="Glycos_transf_2"/>
    <property type="match status" value="1"/>
</dbReference>
<evidence type="ECO:0000313" key="2">
    <source>
        <dbReference type="EMBL" id="MBD2561382.1"/>
    </source>
</evidence>
<dbReference type="PANTHER" id="PTHR43685">
    <property type="entry name" value="GLYCOSYLTRANSFERASE"/>
    <property type="match status" value="1"/>
</dbReference>
<dbReference type="InterPro" id="IPR001173">
    <property type="entry name" value="Glyco_trans_2-like"/>
</dbReference>
<proteinExistence type="predicted"/>
<organism evidence="2 3">
    <name type="scientific">Nostoc linckia FACHB-391</name>
    <dbReference type="NCBI Taxonomy" id="2692906"/>
    <lineage>
        <taxon>Bacteria</taxon>
        <taxon>Bacillati</taxon>
        <taxon>Cyanobacteriota</taxon>
        <taxon>Cyanophyceae</taxon>
        <taxon>Nostocales</taxon>
        <taxon>Nostocaceae</taxon>
        <taxon>Nostoc</taxon>
    </lineage>
</organism>
<protein>
    <submittedName>
        <fullName evidence="2">Glycosyltransferase family 2 protein</fullName>
    </submittedName>
</protein>
<gene>
    <name evidence="2" type="ORF">H6G95_12290</name>
</gene>
<sequence>MSSNQPRLSIGLPVYNGEKFIKEAIDSLLAQTFEDFELIISDNASTDKTEEICRAYAEQDQRICYYRNDKNIGCARNFNRVFQLSSGEYFKWAAYDDLHAPDFIKKCVEVLDQDPSIILCHSHTYFIDEQGNFLQNYDIKLKADALKPHKRFHELLTKHLCYQCYGVIRASALRMVPPMGGYGNADGILLLRLGLLGRFYEIPEYLFFARSHPQQSMSMFFPNYLLFSDKSQKPLLSMLPDFYAYAVWFDSANKGQILLPHWRIIWEYLLSIWRSHLSLYERLCCHISLQQQLKGTEYLLLKDLLRVLQLIWKSWQVALVKKTASKTLNESLQK</sequence>
<evidence type="ECO:0000259" key="1">
    <source>
        <dbReference type="Pfam" id="PF00535"/>
    </source>
</evidence>
<dbReference type="EMBL" id="JACJTE010000010">
    <property type="protein sequence ID" value="MBD2561382.1"/>
    <property type="molecule type" value="Genomic_DNA"/>
</dbReference>
<name>A0ABR8EWC5_NOSLI</name>
<dbReference type="Gene3D" id="3.90.550.10">
    <property type="entry name" value="Spore Coat Polysaccharide Biosynthesis Protein SpsA, Chain A"/>
    <property type="match status" value="1"/>
</dbReference>
<reference evidence="2 3" key="1">
    <citation type="journal article" date="2020" name="ISME J.">
        <title>Comparative genomics reveals insights into cyanobacterial evolution and habitat adaptation.</title>
        <authorList>
            <person name="Chen M.Y."/>
            <person name="Teng W.K."/>
            <person name="Zhao L."/>
            <person name="Hu C.X."/>
            <person name="Zhou Y.K."/>
            <person name="Han B.P."/>
            <person name="Song L.R."/>
            <person name="Shu W.S."/>
        </authorList>
    </citation>
    <scope>NUCLEOTIDE SEQUENCE [LARGE SCALE GENOMIC DNA]</scope>
    <source>
        <strain evidence="2 3">FACHB-391</strain>
    </source>
</reference>
<dbReference type="InterPro" id="IPR050834">
    <property type="entry name" value="Glycosyltransf_2"/>
</dbReference>
<dbReference type="SUPFAM" id="SSF53448">
    <property type="entry name" value="Nucleotide-diphospho-sugar transferases"/>
    <property type="match status" value="1"/>
</dbReference>
<evidence type="ECO:0000313" key="3">
    <source>
        <dbReference type="Proteomes" id="UP000604661"/>
    </source>
</evidence>
<dbReference type="RefSeq" id="WP_190893217.1">
    <property type="nucleotide sequence ID" value="NZ_JACJTE010000010.1"/>
</dbReference>
<comment type="caution">
    <text evidence="2">The sequence shown here is derived from an EMBL/GenBank/DDBJ whole genome shotgun (WGS) entry which is preliminary data.</text>
</comment>
<dbReference type="InterPro" id="IPR029044">
    <property type="entry name" value="Nucleotide-diphossugar_trans"/>
</dbReference>
<accession>A0ABR8EWC5</accession>